<proteinExistence type="predicted"/>
<evidence type="ECO:0000313" key="4">
    <source>
        <dbReference type="Proteomes" id="UP000092993"/>
    </source>
</evidence>
<keyword evidence="2" id="KW-0472">Membrane</keyword>
<dbReference type="Proteomes" id="UP000092993">
    <property type="component" value="Unassembled WGS sequence"/>
</dbReference>
<gene>
    <name evidence="3" type="ORF">A0H81_12207</name>
</gene>
<evidence type="ECO:0000256" key="1">
    <source>
        <dbReference type="SAM" id="MobiDB-lite"/>
    </source>
</evidence>
<organism evidence="3 4">
    <name type="scientific">Grifola frondosa</name>
    <name type="common">Maitake</name>
    <name type="synonym">Polyporus frondosus</name>
    <dbReference type="NCBI Taxonomy" id="5627"/>
    <lineage>
        <taxon>Eukaryota</taxon>
        <taxon>Fungi</taxon>
        <taxon>Dikarya</taxon>
        <taxon>Basidiomycota</taxon>
        <taxon>Agaricomycotina</taxon>
        <taxon>Agaricomycetes</taxon>
        <taxon>Polyporales</taxon>
        <taxon>Grifolaceae</taxon>
        <taxon>Grifola</taxon>
    </lineage>
</organism>
<feature type="region of interest" description="Disordered" evidence="1">
    <location>
        <begin position="43"/>
        <end position="73"/>
    </location>
</feature>
<evidence type="ECO:0000256" key="2">
    <source>
        <dbReference type="SAM" id="Phobius"/>
    </source>
</evidence>
<evidence type="ECO:0000313" key="3">
    <source>
        <dbReference type="EMBL" id="OBZ67711.1"/>
    </source>
</evidence>
<comment type="caution">
    <text evidence="3">The sequence shown here is derived from an EMBL/GenBank/DDBJ whole genome shotgun (WGS) entry which is preliminary data.</text>
</comment>
<dbReference type="EMBL" id="LUGG01000023">
    <property type="protein sequence ID" value="OBZ67711.1"/>
    <property type="molecule type" value="Genomic_DNA"/>
</dbReference>
<keyword evidence="4" id="KW-1185">Reference proteome</keyword>
<feature type="transmembrane region" description="Helical" evidence="2">
    <location>
        <begin position="77"/>
        <end position="98"/>
    </location>
</feature>
<reference evidence="3 4" key="1">
    <citation type="submission" date="2016-03" db="EMBL/GenBank/DDBJ databases">
        <title>Whole genome sequencing of Grifola frondosa 9006-11.</title>
        <authorList>
            <person name="Min B."/>
            <person name="Park H."/>
            <person name="Kim J.-G."/>
            <person name="Cho H."/>
            <person name="Oh Y.-L."/>
            <person name="Kong W.-S."/>
            <person name="Choi I.-G."/>
        </authorList>
    </citation>
    <scope>NUCLEOTIDE SEQUENCE [LARGE SCALE GENOMIC DNA]</scope>
    <source>
        <strain evidence="3 4">9006-11</strain>
    </source>
</reference>
<protein>
    <submittedName>
        <fullName evidence="3">Uncharacterized protein</fullName>
    </submittedName>
</protein>
<keyword evidence="2" id="KW-0812">Transmembrane</keyword>
<name>A0A1C7LS99_GRIFR</name>
<dbReference type="AlphaFoldDB" id="A0A1C7LS99"/>
<sequence length="249" mass="26728">MPGTITDIHHSSPFEIPNLKSGYLFTKEDSDIPMSPVTYKRSSGGGFIASDSNGGDGSGHSSPQKASGRPTKSVSPAIPAFVAVALFVASAVLMTWIVKRMRRRRWAASRWLPTPSEKPQLWDAVLATPSTTKNPAEAEWQRLMPISVEVVLKSNSASPSESPALGSRAPTRDVAQCYQRPGLVAAESPADGDTKFFEREGKVRLKIAVAIAMPMPRSRQQATAIKSEGDDLELSVALYLGLTEVSCGC</sequence>
<accession>A0A1C7LS99</accession>
<dbReference type="OMA" id="PANAKWQ"/>
<keyword evidence="2" id="KW-1133">Transmembrane helix</keyword>